<dbReference type="EMBL" id="JANPWB010000010">
    <property type="protein sequence ID" value="KAJ1138172.1"/>
    <property type="molecule type" value="Genomic_DNA"/>
</dbReference>
<dbReference type="AlphaFoldDB" id="A0AAV7QF87"/>
<evidence type="ECO:0000313" key="2">
    <source>
        <dbReference type="Proteomes" id="UP001066276"/>
    </source>
</evidence>
<comment type="caution">
    <text evidence="1">The sequence shown here is derived from an EMBL/GenBank/DDBJ whole genome shotgun (WGS) entry which is preliminary data.</text>
</comment>
<proteinExistence type="predicted"/>
<protein>
    <submittedName>
        <fullName evidence="1">Uncharacterized protein</fullName>
    </submittedName>
</protein>
<accession>A0AAV7QF87</accession>
<reference evidence="1" key="1">
    <citation type="journal article" date="2022" name="bioRxiv">
        <title>Sequencing and chromosome-scale assembly of the giantPleurodeles waltlgenome.</title>
        <authorList>
            <person name="Brown T."/>
            <person name="Elewa A."/>
            <person name="Iarovenko S."/>
            <person name="Subramanian E."/>
            <person name="Araus A.J."/>
            <person name="Petzold A."/>
            <person name="Susuki M."/>
            <person name="Suzuki K.-i.T."/>
            <person name="Hayashi T."/>
            <person name="Toyoda A."/>
            <person name="Oliveira C."/>
            <person name="Osipova E."/>
            <person name="Leigh N.D."/>
            <person name="Simon A."/>
            <person name="Yun M.H."/>
        </authorList>
    </citation>
    <scope>NUCLEOTIDE SEQUENCE</scope>
    <source>
        <strain evidence="1">20211129_DDA</strain>
        <tissue evidence="1">Liver</tissue>
    </source>
</reference>
<gene>
    <name evidence="1" type="ORF">NDU88_004563</name>
</gene>
<sequence length="90" mass="9948">MSLPAAHALASSLNRLLIKEQHDIWRRSPARAGTPWVGLVGVPPPVPRVLSLPRSPYRGLTFFQPDDVACLLREKKPPLSDEKASLLQES</sequence>
<dbReference type="Proteomes" id="UP001066276">
    <property type="component" value="Chromosome 6"/>
</dbReference>
<evidence type="ECO:0000313" key="1">
    <source>
        <dbReference type="EMBL" id="KAJ1138172.1"/>
    </source>
</evidence>
<name>A0AAV7QF87_PLEWA</name>
<organism evidence="1 2">
    <name type="scientific">Pleurodeles waltl</name>
    <name type="common">Iberian ribbed newt</name>
    <dbReference type="NCBI Taxonomy" id="8319"/>
    <lineage>
        <taxon>Eukaryota</taxon>
        <taxon>Metazoa</taxon>
        <taxon>Chordata</taxon>
        <taxon>Craniata</taxon>
        <taxon>Vertebrata</taxon>
        <taxon>Euteleostomi</taxon>
        <taxon>Amphibia</taxon>
        <taxon>Batrachia</taxon>
        <taxon>Caudata</taxon>
        <taxon>Salamandroidea</taxon>
        <taxon>Salamandridae</taxon>
        <taxon>Pleurodelinae</taxon>
        <taxon>Pleurodeles</taxon>
    </lineage>
</organism>
<keyword evidence="2" id="KW-1185">Reference proteome</keyword>